<protein>
    <recommendedName>
        <fullName evidence="3">F-box domain-containing protein</fullName>
    </recommendedName>
</protein>
<gene>
    <name evidence="1" type="ORF">CPB83DRAFT_850038</name>
</gene>
<sequence>MVFYLPKPDSSIVRLFSYPRKRPTLEPPQLLSETDSQIYPSVSPFDRLPIELQVEIFSHCFPPFPRFDVNEGPLLIGRVCSAWRTVLLSTPRFWSSFEIEVNGSGPSVSLRDIQIVSTMELWLRRSRTNPLNVRVIHIPVGRIPDPLSAQLVALLIPEARRWRHVQFIIPTANMASLRHSFPNEFPSLRSLTLQMKGLWTSEPTFTLSTAGIPWAQLTRLDLQLEQNNLPDLNDCLNILRQMDQVKECTLSANCTLNSDQGIEVNATYLESFHLLVHNGAESAADSLAHFLCLLSTPSLHSLDLKWHVNNATNWSTAHQDFTTFLRGISSTLRTLELSYLPVSEEDLLDCLSHIPFLEDLELRFSLNDDEQEPITSTFAAALTISPPNAVEMTNTDISPDAQLLPCLTSFMLECNGSRLSFTALVAMINSRHDYSDSSSPLLRRVHVRSMKPVIREIDWQVALWAGEGMDISIDTVPLL</sequence>
<dbReference type="SUPFAM" id="SSF52047">
    <property type="entry name" value="RNI-like"/>
    <property type="match status" value="1"/>
</dbReference>
<accession>A0A9P6JSQ6</accession>
<dbReference type="EMBL" id="MU157837">
    <property type="protein sequence ID" value="KAF9531019.1"/>
    <property type="molecule type" value="Genomic_DNA"/>
</dbReference>
<evidence type="ECO:0000313" key="1">
    <source>
        <dbReference type="EMBL" id="KAF9531019.1"/>
    </source>
</evidence>
<dbReference type="AlphaFoldDB" id="A0A9P6JSQ6"/>
<dbReference type="Proteomes" id="UP000807306">
    <property type="component" value="Unassembled WGS sequence"/>
</dbReference>
<evidence type="ECO:0000313" key="2">
    <source>
        <dbReference type="Proteomes" id="UP000807306"/>
    </source>
</evidence>
<name>A0A9P6JSQ6_9AGAR</name>
<evidence type="ECO:0008006" key="3">
    <source>
        <dbReference type="Google" id="ProtNLM"/>
    </source>
</evidence>
<dbReference type="Gene3D" id="3.80.10.10">
    <property type="entry name" value="Ribonuclease Inhibitor"/>
    <property type="match status" value="1"/>
</dbReference>
<keyword evidence="2" id="KW-1185">Reference proteome</keyword>
<dbReference type="InterPro" id="IPR032675">
    <property type="entry name" value="LRR_dom_sf"/>
</dbReference>
<dbReference type="OrthoDB" id="3251489at2759"/>
<organism evidence="1 2">
    <name type="scientific">Crepidotus variabilis</name>
    <dbReference type="NCBI Taxonomy" id="179855"/>
    <lineage>
        <taxon>Eukaryota</taxon>
        <taxon>Fungi</taxon>
        <taxon>Dikarya</taxon>
        <taxon>Basidiomycota</taxon>
        <taxon>Agaricomycotina</taxon>
        <taxon>Agaricomycetes</taxon>
        <taxon>Agaricomycetidae</taxon>
        <taxon>Agaricales</taxon>
        <taxon>Agaricineae</taxon>
        <taxon>Crepidotaceae</taxon>
        <taxon>Crepidotus</taxon>
    </lineage>
</organism>
<proteinExistence type="predicted"/>
<reference evidence="1" key="1">
    <citation type="submission" date="2020-11" db="EMBL/GenBank/DDBJ databases">
        <authorList>
            <consortium name="DOE Joint Genome Institute"/>
            <person name="Ahrendt S."/>
            <person name="Riley R."/>
            <person name="Andreopoulos W."/>
            <person name="Labutti K."/>
            <person name="Pangilinan J."/>
            <person name="Ruiz-Duenas F.J."/>
            <person name="Barrasa J.M."/>
            <person name="Sanchez-Garcia M."/>
            <person name="Camarero S."/>
            <person name="Miyauchi S."/>
            <person name="Serrano A."/>
            <person name="Linde D."/>
            <person name="Babiker R."/>
            <person name="Drula E."/>
            <person name="Ayuso-Fernandez I."/>
            <person name="Pacheco R."/>
            <person name="Padilla G."/>
            <person name="Ferreira P."/>
            <person name="Barriuso J."/>
            <person name="Kellner H."/>
            <person name="Castanera R."/>
            <person name="Alfaro M."/>
            <person name="Ramirez L."/>
            <person name="Pisabarro A.G."/>
            <person name="Kuo A."/>
            <person name="Tritt A."/>
            <person name="Lipzen A."/>
            <person name="He G."/>
            <person name="Yan M."/>
            <person name="Ng V."/>
            <person name="Cullen D."/>
            <person name="Martin F."/>
            <person name="Rosso M.-N."/>
            <person name="Henrissat B."/>
            <person name="Hibbett D."/>
            <person name="Martinez A.T."/>
            <person name="Grigoriev I.V."/>
        </authorList>
    </citation>
    <scope>NUCLEOTIDE SEQUENCE</scope>
    <source>
        <strain evidence="1">CBS 506.95</strain>
    </source>
</reference>
<comment type="caution">
    <text evidence="1">The sequence shown here is derived from an EMBL/GenBank/DDBJ whole genome shotgun (WGS) entry which is preliminary data.</text>
</comment>